<evidence type="ECO:0000256" key="6">
    <source>
        <dbReference type="ARBA" id="ARBA00022729"/>
    </source>
</evidence>
<protein>
    <recommendedName>
        <fullName evidence="3">Translocation and assembly module subunit TamA</fullName>
    </recommendedName>
    <alternativeName>
        <fullName evidence="9">Autotransporter assembly factor TamA</fullName>
    </alternativeName>
</protein>
<feature type="domain" description="Bacterial surface antigen (D15)" evidence="12">
    <location>
        <begin position="345"/>
        <end position="575"/>
    </location>
</feature>
<evidence type="ECO:0000256" key="11">
    <source>
        <dbReference type="SAM" id="SignalP"/>
    </source>
</evidence>
<dbReference type="RefSeq" id="WP_255188215.1">
    <property type="nucleotide sequence ID" value="NZ_CP113517.1"/>
</dbReference>
<comment type="subunit">
    <text evidence="10">Interacts with TamB to form the translocation and assembly module (TAM).</text>
</comment>
<evidence type="ECO:0000256" key="4">
    <source>
        <dbReference type="ARBA" id="ARBA00022452"/>
    </source>
</evidence>
<evidence type="ECO:0000259" key="13">
    <source>
        <dbReference type="Pfam" id="PF07244"/>
    </source>
</evidence>
<evidence type="ECO:0000313" key="15">
    <source>
        <dbReference type="EMBL" id="WAR43233.1"/>
    </source>
</evidence>
<keyword evidence="7" id="KW-0472">Membrane</keyword>
<keyword evidence="6 11" id="KW-0732">Signal</keyword>
<keyword evidence="4" id="KW-1134">Transmembrane beta strand</keyword>
<organism evidence="15 16">
    <name type="scientific">Methylomonas rapida</name>
    <dbReference type="NCBI Taxonomy" id="2963939"/>
    <lineage>
        <taxon>Bacteria</taxon>
        <taxon>Pseudomonadati</taxon>
        <taxon>Pseudomonadota</taxon>
        <taxon>Gammaproteobacteria</taxon>
        <taxon>Methylococcales</taxon>
        <taxon>Methylococcaceae</taxon>
        <taxon>Methylomonas</taxon>
    </lineage>
</organism>
<evidence type="ECO:0000259" key="12">
    <source>
        <dbReference type="Pfam" id="PF01103"/>
    </source>
</evidence>
<evidence type="ECO:0000259" key="14">
    <source>
        <dbReference type="Pfam" id="PF17243"/>
    </source>
</evidence>
<reference evidence="15" key="1">
    <citation type="submission" date="2022-11" db="EMBL/GenBank/DDBJ databases">
        <title>Methylomonas rapida sp. nov., Carotenoid-Producing Obligate Methanotrophs with High Growth Characteristics and Biotechnological Potential.</title>
        <authorList>
            <person name="Tikhonova E.N."/>
            <person name="Suleimanov R.Z."/>
            <person name="Miroshnikov K."/>
            <person name="Oshkin I.Y."/>
            <person name="Belova S.E."/>
            <person name="Danilova O.V."/>
            <person name="Ashikhmin A."/>
            <person name="Konopkin A."/>
            <person name="But S.Y."/>
            <person name="Khmelenina V.N."/>
            <person name="Kuznetsov N."/>
            <person name="Pimenov N.V."/>
            <person name="Dedysh S.N."/>
        </authorList>
    </citation>
    <scope>NUCLEOTIDE SEQUENCE</scope>
    <source>
        <strain evidence="15">MP1</strain>
    </source>
</reference>
<gene>
    <name evidence="15" type="ORF">NM686_012600</name>
</gene>
<evidence type="ECO:0000256" key="1">
    <source>
        <dbReference type="ARBA" id="ARBA00004442"/>
    </source>
</evidence>
<dbReference type="InterPro" id="IPR010827">
    <property type="entry name" value="BamA/TamA_POTRA"/>
</dbReference>
<accession>A0ABY7GHF4</accession>
<feature type="signal peptide" evidence="11">
    <location>
        <begin position="1"/>
        <end position="23"/>
    </location>
</feature>
<evidence type="ECO:0000256" key="7">
    <source>
        <dbReference type="ARBA" id="ARBA00023136"/>
    </source>
</evidence>
<dbReference type="Proteomes" id="UP001162780">
    <property type="component" value="Chromosome"/>
</dbReference>
<evidence type="ECO:0000256" key="8">
    <source>
        <dbReference type="ARBA" id="ARBA00023237"/>
    </source>
</evidence>
<dbReference type="Pfam" id="PF07244">
    <property type="entry name" value="POTRA"/>
    <property type="match status" value="1"/>
</dbReference>
<dbReference type="PANTHER" id="PTHR12815">
    <property type="entry name" value="SORTING AND ASSEMBLY MACHINERY SAMM50 PROTEIN FAMILY MEMBER"/>
    <property type="match status" value="1"/>
</dbReference>
<dbReference type="InterPro" id="IPR000184">
    <property type="entry name" value="Bac_surfAg_D15"/>
</dbReference>
<evidence type="ECO:0000256" key="10">
    <source>
        <dbReference type="ARBA" id="ARBA00093548"/>
    </source>
</evidence>
<comment type="subcellular location">
    <subcellularLocation>
        <location evidence="1">Cell outer membrane</location>
    </subcellularLocation>
</comment>
<comment type="similarity">
    <text evidence="2">Belongs to the TamA family.</text>
</comment>
<evidence type="ECO:0000256" key="3">
    <source>
        <dbReference type="ARBA" id="ARBA00015419"/>
    </source>
</evidence>
<feature type="domain" description="POTRA" evidence="13">
    <location>
        <begin position="194"/>
        <end position="249"/>
    </location>
</feature>
<dbReference type="InterPro" id="IPR035243">
    <property type="entry name" value="TamA_POTRA_Dom_1"/>
</dbReference>
<name>A0ABY7GHF4_9GAMM</name>
<dbReference type="Pfam" id="PF01103">
    <property type="entry name" value="Omp85"/>
    <property type="match status" value="1"/>
</dbReference>
<proteinExistence type="inferred from homology"/>
<evidence type="ECO:0000313" key="16">
    <source>
        <dbReference type="Proteomes" id="UP001162780"/>
    </source>
</evidence>
<evidence type="ECO:0000256" key="9">
    <source>
        <dbReference type="ARBA" id="ARBA00033063"/>
    </source>
</evidence>
<feature type="domain" description="TamA POTRA" evidence="14">
    <location>
        <begin position="26"/>
        <end position="101"/>
    </location>
</feature>
<keyword evidence="16" id="KW-1185">Reference proteome</keyword>
<keyword evidence="8" id="KW-0998">Cell outer membrane</keyword>
<dbReference type="PANTHER" id="PTHR12815:SF47">
    <property type="entry name" value="TRANSLOCATION AND ASSEMBLY MODULE SUBUNIT TAMA"/>
    <property type="match status" value="1"/>
</dbReference>
<evidence type="ECO:0000256" key="2">
    <source>
        <dbReference type="ARBA" id="ARBA00010248"/>
    </source>
</evidence>
<evidence type="ECO:0000256" key="5">
    <source>
        <dbReference type="ARBA" id="ARBA00022692"/>
    </source>
</evidence>
<feature type="chain" id="PRO_5045465707" description="Translocation and assembly module subunit TamA" evidence="11">
    <location>
        <begin position="24"/>
        <end position="576"/>
    </location>
</feature>
<sequence length="576" mass="64231">MRPTLRKFLAIGLGALLIVPCAAVCEVTISGLDEEAENNVRLLLSLSKEDCASAEWKIRQLHAKSGQEIDQAMRALGYYHAKTDSTLTFSGDCWQAHYNVDAGEPVLIDSMDIVFHGEAATDDAFQKLADKLKADTSPVLHHGQYEKMKSRIENLARERGYFNARFSEKKLLIDKDNNSAEIKLVFDSGQRLVFGDINVTQDILTPDFVDKFISVKPGDYYSSETLANTHNALAKSGYFDSVDIHPDLEQIQQRSVPINLQLYPKKVHHYSIGAGYDTDKGPLVAASYDNRRLNREGHFLTADIDLSPVLSTASAEYSVPLERPTSDFFSFGAGLKREDTDSYDSLSGKLSGRLKHTFDNDWRQTLFLDQVYESFNADDEDRDALLLLAGGSWLRSVADDPLRPKRGYRLEFNVAGTYKNPLSDVSLLQGSLAAVWTHPVPWDGRLILRAEQGATWVDDFDKLPTTYRYYAGGMNSIRGYDYKELGSKNAKGDVIGGRFLSVVSVEYEQAILENWGVAAFIDSGNAYNLDDIRMKTGAGLGLRWYSPIGLVRVDFAVPLDEADSSFQFHFAAGTRL</sequence>
<dbReference type="EMBL" id="CP113517">
    <property type="protein sequence ID" value="WAR43233.1"/>
    <property type="molecule type" value="Genomic_DNA"/>
</dbReference>
<keyword evidence="5" id="KW-0812">Transmembrane</keyword>
<dbReference type="Pfam" id="PF17243">
    <property type="entry name" value="POTRA_TamA_1"/>
    <property type="match status" value="1"/>
</dbReference>
<dbReference type="Gene3D" id="3.10.20.310">
    <property type="entry name" value="membrane protein fhac"/>
    <property type="match status" value="3"/>
</dbReference>
<dbReference type="Gene3D" id="2.40.160.50">
    <property type="entry name" value="membrane protein fhac: a member of the omp85/tpsb transporter family"/>
    <property type="match status" value="1"/>
</dbReference>
<dbReference type="InterPro" id="IPR039910">
    <property type="entry name" value="D15-like"/>
</dbReference>